<accession>A0AAN7TBC3</accession>
<dbReference type="InterPro" id="IPR021819">
    <property type="entry name" value="Far11/STRP_C"/>
</dbReference>
<evidence type="ECO:0000259" key="2">
    <source>
        <dbReference type="SMART" id="SM01292"/>
    </source>
</evidence>
<feature type="region of interest" description="Disordered" evidence="1">
    <location>
        <begin position="801"/>
        <end position="835"/>
    </location>
</feature>
<proteinExistence type="predicted"/>
<dbReference type="Proteomes" id="UP001310890">
    <property type="component" value="Unassembled WGS sequence"/>
</dbReference>
<dbReference type="InterPro" id="IPR012486">
    <property type="entry name" value="Far11/STRP_N"/>
</dbReference>
<reference evidence="4" key="1">
    <citation type="submission" date="2023-08" db="EMBL/GenBank/DDBJ databases">
        <title>Black Yeasts Isolated from many extreme environments.</title>
        <authorList>
            <person name="Coleine C."/>
            <person name="Stajich J.E."/>
            <person name="Selbmann L."/>
        </authorList>
    </citation>
    <scope>NUCLEOTIDE SEQUENCE</scope>
    <source>
        <strain evidence="4">CCFEE 5401</strain>
    </source>
</reference>
<feature type="compositionally biased region" description="Acidic residues" evidence="1">
    <location>
        <begin position="1050"/>
        <end position="1060"/>
    </location>
</feature>
<dbReference type="Pfam" id="PF11882">
    <property type="entry name" value="DUF3402"/>
    <property type="match status" value="1"/>
</dbReference>
<evidence type="ECO:0008006" key="6">
    <source>
        <dbReference type="Google" id="ProtNLM"/>
    </source>
</evidence>
<feature type="region of interest" description="Disordered" evidence="1">
    <location>
        <begin position="1050"/>
        <end position="1076"/>
    </location>
</feature>
<dbReference type="InterPro" id="IPR040185">
    <property type="entry name" value="Far11/STRP"/>
</dbReference>
<dbReference type="EMBL" id="JAVRRL010000075">
    <property type="protein sequence ID" value="KAK5108891.1"/>
    <property type="molecule type" value="Genomic_DNA"/>
</dbReference>
<gene>
    <name evidence="4" type="ORF">LTR62_007693</name>
</gene>
<evidence type="ECO:0000313" key="4">
    <source>
        <dbReference type="EMBL" id="KAK5108891.1"/>
    </source>
</evidence>
<feature type="domain" description="Far11/STRP N-terminal" evidence="2">
    <location>
        <begin position="135"/>
        <end position="453"/>
    </location>
</feature>
<dbReference type="PANTHER" id="PTHR13239:SF4">
    <property type="entry name" value="AT25231P"/>
    <property type="match status" value="1"/>
</dbReference>
<dbReference type="SMART" id="SM01293">
    <property type="entry name" value="DUF3402"/>
    <property type="match status" value="1"/>
</dbReference>
<evidence type="ECO:0000256" key="1">
    <source>
        <dbReference type="SAM" id="MobiDB-lite"/>
    </source>
</evidence>
<dbReference type="SMART" id="SM01292">
    <property type="entry name" value="N1221"/>
    <property type="match status" value="1"/>
</dbReference>
<feature type="compositionally biased region" description="Gly residues" evidence="1">
    <location>
        <begin position="1065"/>
        <end position="1076"/>
    </location>
</feature>
<comment type="caution">
    <text evidence="4">The sequence shown here is derived from an EMBL/GenBank/DDBJ whole genome shotgun (WGS) entry which is preliminary data.</text>
</comment>
<sequence>MDEVENPDLPAAGESSPTIRPVDQDENDDARPTTNSLAGEGRIDSANPSPLTHPAAPQSDVPLRPTLKRESSAPPPQQPPPAPPSELQYLNEFSSSSSSSSSEAPDSLTLAELKRIRSTFPTAPEPIKQKILDHDQVYDFKYQDAQSFPVELEEWFTYSSEEEARLRKCKAIFGQVWRTDEDGGGRAWMNVEVDVRRRFVRREMESLRATKGRSLTSLMILVYLGLGVWDETAGLQGASLEDLFAGGDIPGSRLEEYKKNTLQIQWMVTMVKILHECDGLKVIYDCLRQLVDDSFSSSAPEQTNRNESQPRRSEESMDLWCCLTLMYLFIEVARTTKGPDGKALKRAVLALEPKVINCFTQIIARLRWDEVTPVPLTKMLLLAWKTILVTFGGIIDVEHVKASLRDNEEDQDQRGEPVITASPLDYHLFRQEISSKYPAYVPPVPAFPLEPENNSILPPLKHRQPSFSSTDAAYSGVPSVGTHSIMHQPVHIATPAPSPPPSPAGPGKAGKKQNYQTNQMFPFLYPPLDESSNELGGKGSTSLQDAFVGRKWQGSDVPTSILEAAELFAKRMRATRAMKQLWEARIDFMKFERGWKTDGADDISNEDVDEFELLSKPAPEETADQGEPLSLTEEQKTIAAVGQYYEDSLPHLQSVVIVLLKAVLQSVTDLVTKNNSQNALQAGIRFEEFTGMTNGSAKPLENGMHNIDGIANTAEELDKLRTQEIQSKALSSILLLLLKWFKVSHVLQYEYMTQLLLDSNYIPLILKLWQTQEIGRAIHYPLDREDANFFHLCQRNSRNSVAVTSPQDAGIEEARNESEDEAAPPPIKRTRDTHTSDTAVLPTASEFADHEAALAAAVAATHPPEIDELGYPTTPLPPSPLKQYNWRTLFTSINHLRTLQKITRRKTHRALLLVSYKSSNHLKKSLKVPVHLLRYYTLKLYKTQVPFCGRKWRQGNMKIITAVWLSVPPELRDDWLSGGGGGVGGQGVGDVDGTVEDALPLEQGLRSLTQWWNLRNYSDVMGVDREMLEREEGSWFERELERMGVLSVGEEEGEMGEEEMPTGVEGPGWGGPIDGY</sequence>
<evidence type="ECO:0000259" key="3">
    <source>
        <dbReference type="SMART" id="SM01293"/>
    </source>
</evidence>
<protein>
    <recommendedName>
        <fullName evidence="6">Factor arrest protein 11</fullName>
    </recommendedName>
</protein>
<feature type="compositionally biased region" description="Pro residues" evidence="1">
    <location>
        <begin position="73"/>
        <end position="84"/>
    </location>
</feature>
<dbReference type="GO" id="GO:0007010">
    <property type="term" value="P:cytoskeleton organization"/>
    <property type="evidence" value="ECO:0007669"/>
    <property type="project" value="TreeGrafter"/>
</dbReference>
<dbReference type="AlphaFoldDB" id="A0AAN7TBC3"/>
<dbReference type="GO" id="GO:0005829">
    <property type="term" value="C:cytosol"/>
    <property type="evidence" value="ECO:0007669"/>
    <property type="project" value="TreeGrafter"/>
</dbReference>
<dbReference type="PANTHER" id="PTHR13239">
    <property type="entry name" value="PROTEIN REQUIRED FOR HYPHAL ANASTOMOSIS HAM-2"/>
    <property type="match status" value="1"/>
</dbReference>
<feature type="region of interest" description="Disordered" evidence="1">
    <location>
        <begin position="1"/>
        <end position="106"/>
    </location>
</feature>
<dbReference type="Pfam" id="PF07923">
    <property type="entry name" value="N1221"/>
    <property type="match status" value="1"/>
</dbReference>
<feature type="region of interest" description="Disordered" evidence="1">
    <location>
        <begin position="494"/>
        <end position="513"/>
    </location>
</feature>
<name>A0AAN7TBC3_9PEZI</name>
<organism evidence="4 5">
    <name type="scientific">Meristemomyces frigidus</name>
    <dbReference type="NCBI Taxonomy" id="1508187"/>
    <lineage>
        <taxon>Eukaryota</taxon>
        <taxon>Fungi</taxon>
        <taxon>Dikarya</taxon>
        <taxon>Ascomycota</taxon>
        <taxon>Pezizomycotina</taxon>
        <taxon>Dothideomycetes</taxon>
        <taxon>Dothideomycetidae</taxon>
        <taxon>Mycosphaerellales</taxon>
        <taxon>Teratosphaeriaceae</taxon>
        <taxon>Meristemomyces</taxon>
    </lineage>
</organism>
<evidence type="ECO:0000313" key="5">
    <source>
        <dbReference type="Proteomes" id="UP001310890"/>
    </source>
</evidence>
<feature type="domain" description="Far11/STRP C-terminal" evidence="3">
    <location>
        <begin position="558"/>
        <end position="1040"/>
    </location>
</feature>